<dbReference type="EnsemblPlants" id="evm.model.04.1380">
    <property type="protein sequence ID" value="cds.evm.model.04.1380"/>
    <property type="gene ID" value="evm.TU.04.1380"/>
</dbReference>
<accession>A0A803PCT7</accession>
<name>A0A803PCT7_CANSA</name>
<feature type="compositionally biased region" description="Basic and acidic residues" evidence="1">
    <location>
        <begin position="305"/>
        <end position="315"/>
    </location>
</feature>
<feature type="compositionally biased region" description="Polar residues" evidence="1">
    <location>
        <begin position="17"/>
        <end position="34"/>
    </location>
</feature>
<feature type="compositionally biased region" description="Basic and acidic residues" evidence="1">
    <location>
        <begin position="1"/>
        <end position="10"/>
    </location>
</feature>
<dbReference type="Gramene" id="evm.model.04.1380">
    <property type="protein sequence ID" value="cds.evm.model.04.1380"/>
    <property type="gene ID" value="evm.TU.04.1380"/>
</dbReference>
<dbReference type="EMBL" id="UZAU01000388">
    <property type="status" value="NOT_ANNOTATED_CDS"/>
    <property type="molecule type" value="Genomic_DNA"/>
</dbReference>
<evidence type="ECO:0000256" key="1">
    <source>
        <dbReference type="SAM" id="MobiDB-lite"/>
    </source>
</evidence>
<feature type="region of interest" description="Disordered" evidence="1">
    <location>
        <begin position="1"/>
        <end position="69"/>
    </location>
</feature>
<keyword evidence="3" id="KW-1185">Reference proteome</keyword>
<sequence length="342" mass="37920">MDEARKSQEKGKRKNKTMASRTQKLHSPSTSSSSDVREIPPPIKIGLTASGHSASTSGEKGPGTPEKPLRFLPLQESVSQNQIPKVGRVIAPYAVEILDNMSLSVSKLTSKKWAVSSSVDPYTLSVAAKQQVAGEDWKAKLAVEEEKWDTKYCRCIGITKLKLSKKSRSQTISTPIHQVNNFQEDICKKDLLIKDLQVEHDKEKKLAESLITQHGHLSLLLKGHVVTVIVDRKPLIDYKIKSTGVQQTLIDEADRENVTRRVLAMKYNTYIKEFPLSNDSDNDEETSVEVSSSQEFAKAKVSSSEVKEDHVRDVAEPNPDPEEPTNVPALIDSVAPSPTQDQ</sequence>
<proteinExistence type="predicted"/>
<protein>
    <submittedName>
        <fullName evidence="2">Uncharacterized protein</fullName>
    </submittedName>
</protein>
<evidence type="ECO:0000313" key="2">
    <source>
        <dbReference type="EnsemblPlants" id="cds.evm.model.04.1380"/>
    </source>
</evidence>
<reference evidence="2" key="1">
    <citation type="submission" date="2018-11" db="EMBL/GenBank/DDBJ databases">
        <authorList>
            <person name="Grassa J C."/>
        </authorList>
    </citation>
    <scope>NUCLEOTIDE SEQUENCE [LARGE SCALE GENOMIC DNA]</scope>
</reference>
<feature type="region of interest" description="Disordered" evidence="1">
    <location>
        <begin position="275"/>
        <end position="342"/>
    </location>
</feature>
<organism evidence="2 3">
    <name type="scientific">Cannabis sativa</name>
    <name type="common">Hemp</name>
    <name type="synonym">Marijuana</name>
    <dbReference type="NCBI Taxonomy" id="3483"/>
    <lineage>
        <taxon>Eukaryota</taxon>
        <taxon>Viridiplantae</taxon>
        <taxon>Streptophyta</taxon>
        <taxon>Embryophyta</taxon>
        <taxon>Tracheophyta</taxon>
        <taxon>Spermatophyta</taxon>
        <taxon>Magnoliopsida</taxon>
        <taxon>eudicotyledons</taxon>
        <taxon>Gunneridae</taxon>
        <taxon>Pentapetalae</taxon>
        <taxon>rosids</taxon>
        <taxon>fabids</taxon>
        <taxon>Rosales</taxon>
        <taxon>Cannabaceae</taxon>
        <taxon>Cannabis</taxon>
    </lineage>
</organism>
<dbReference type="Proteomes" id="UP000596661">
    <property type="component" value="Chromosome 4"/>
</dbReference>
<dbReference type="AlphaFoldDB" id="A0A803PCT7"/>
<reference evidence="2" key="2">
    <citation type="submission" date="2021-03" db="UniProtKB">
        <authorList>
            <consortium name="EnsemblPlants"/>
        </authorList>
    </citation>
    <scope>IDENTIFICATION</scope>
</reference>
<evidence type="ECO:0000313" key="3">
    <source>
        <dbReference type="Proteomes" id="UP000596661"/>
    </source>
</evidence>